<sequence length="169" mass="18487">MDAAYPGDSASVDDILELAQQYKMAAIVLGEHSPRGKKHNPRRFLALHSIELHLNAFLLAKGLDSKAIRGLKHDIGERSRMAMDAGLILRRRTAEHLATLTSNREYLVIRYGPEMTATLTQVNRVMATLEELSTKVTKICTTVAGASIKAQGGGTTQKRSVYVANPTDT</sequence>
<evidence type="ECO:0008006" key="3">
    <source>
        <dbReference type="Google" id="ProtNLM"/>
    </source>
</evidence>
<dbReference type="RefSeq" id="WP_193354424.1">
    <property type="nucleotide sequence ID" value="NZ_AJQT01000055.1"/>
</dbReference>
<gene>
    <name evidence="1" type="ORF">SJ05684_c27230</name>
</gene>
<dbReference type="EMBL" id="CP023067">
    <property type="protein sequence ID" value="ASY64155.1"/>
    <property type="molecule type" value="Genomic_DNA"/>
</dbReference>
<proteinExistence type="predicted"/>
<evidence type="ECO:0000313" key="1">
    <source>
        <dbReference type="EMBL" id="ASY64155.1"/>
    </source>
</evidence>
<organism evidence="1 2">
    <name type="scientific">Sinorhizobium sojae CCBAU 05684</name>
    <dbReference type="NCBI Taxonomy" id="716928"/>
    <lineage>
        <taxon>Bacteria</taxon>
        <taxon>Pseudomonadati</taxon>
        <taxon>Pseudomonadota</taxon>
        <taxon>Alphaproteobacteria</taxon>
        <taxon>Hyphomicrobiales</taxon>
        <taxon>Rhizobiaceae</taxon>
        <taxon>Sinorhizobium/Ensifer group</taxon>
        <taxon>Sinorhizobium</taxon>
    </lineage>
</organism>
<dbReference type="KEGG" id="esj:SJ05684_c27230"/>
<evidence type="ECO:0000313" key="2">
    <source>
        <dbReference type="Proteomes" id="UP000217211"/>
    </source>
</evidence>
<dbReference type="AlphaFoldDB" id="A0A249PEG9"/>
<keyword evidence="2" id="KW-1185">Reference proteome</keyword>
<dbReference type="eggNOG" id="ENOG5031HR4">
    <property type="taxonomic scope" value="Bacteria"/>
</dbReference>
<accession>A0A249PEG9</accession>
<reference evidence="1 2" key="1">
    <citation type="submission" date="2017-08" db="EMBL/GenBank/DDBJ databases">
        <title>Multipartite genome sequences of Sinorhizobium species nodulating soybeans.</title>
        <authorList>
            <person name="Tian C.F."/>
        </authorList>
    </citation>
    <scope>NUCLEOTIDE SEQUENCE [LARGE SCALE GENOMIC DNA]</scope>
    <source>
        <strain evidence="1 2">CCBAU 05684</strain>
    </source>
</reference>
<dbReference type="Proteomes" id="UP000217211">
    <property type="component" value="Chromosome"/>
</dbReference>
<protein>
    <recommendedName>
        <fullName evidence="3">HEPN domain-containing protein</fullName>
    </recommendedName>
</protein>
<name>A0A249PEG9_9HYPH</name>